<evidence type="ECO:0008006" key="3">
    <source>
        <dbReference type="Google" id="ProtNLM"/>
    </source>
</evidence>
<dbReference type="KEGG" id="bmei:Spa11_00780"/>
<dbReference type="EMBL" id="CP036349">
    <property type="protein sequence ID" value="QDV71909.1"/>
    <property type="molecule type" value="Genomic_DNA"/>
</dbReference>
<organism evidence="1 2">
    <name type="scientific">Botrimarina mediterranea</name>
    <dbReference type="NCBI Taxonomy" id="2528022"/>
    <lineage>
        <taxon>Bacteria</taxon>
        <taxon>Pseudomonadati</taxon>
        <taxon>Planctomycetota</taxon>
        <taxon>Planctomycetia</taxon>
        <taxon>Pirellulales</taxon>
        <taxon>Lacipirellulaceae</taxon>
        <taxon>Botrimarina</taxon>
    </lineage>
</organism>
<evidence type="ECO:0000313" key="1">
    <source>
        <dbReference type="EMBL" id="QDV71909.1"/>
    </source>
</evidence>
<dbReference type="PROSITE" id="PS00018">
    <property type="entry name" value="EF_HAND_1"/>
    <property type="match status" value="1"/>
</dbReference>
<name>A0A518K2B4_9BACT</name>
<dbReference type="AlphaFoldDB" id="A0A518K2B4"/>
<dbReference type="Gene3D" id="1.10.1330.10">
    <property type="entry name" value="Dockerin domain"/>
    <property type="match status" value="1"/>
</dbReference>
<protein>
    <recommendedName>
        <fullName evidence="3">Dockerin domain-containing protein</fullName>
    </recommendedName>
</protein>
<dbReference type="GO" id="GO:0000272">
    <property type="term" value="P:polysaccharide catabolic process"/>
    <property type="evidence" value="ECO:0007669"/>
    <property type="project" value="InterPro"/>
</dbReference>
<proteinExistence type="predicted"/>
<evidence type="ECO:0000313" key="2">
    <source>
        <dbReference type="Proteomes" id="UP000316426"/>
    </source>
</evidence>
<reference evidence="1 2" key="1">
    <citation type="submission" date="2019-02" db="EMBL/GenBank/DDBJ databases">
        <title>Deep-cultivation of Planctomycetes and their phenomic and genomic characterization uncovers novel biology.</title>
        <authorList>
            <person name="Wiegand S."/>
            <person name="Jogler M."/>
            <person name="Boedeker C."/>
            <person name="Pinto D."/>
            <person name="Vollmers J."/>
            <person name="Rivas-Marin E."/>
            <person name="Kohn T."/>
            <person name="Peeters S.H."/>
            <person name="Heuer A."/>
            <person name="Rast P."/>
            <person name="Oberbeckmann S."/>
            <person name="Bunk B."/>
            <person name="Jeske O."/>
            <person name="Meyerdierks A."/>
            <person name="Storesund J.E."/>
            <person name="Kallscheuer N."/>
            <person name="Luecker S."/>
            <person name="Lage O.M."/>
            <person name="Pohl T."/>
            <person name="Merkel B.J."/>
            <person name="Hornburger P."/>
            <person name="Mueller R.-W."/>
            <person name="Bruemmer F."/>
            <person name="Labrenz M."/>
            <person name="Spormann A.M."/>
            <person name="Op den Camp H."/>
            <person name="Overmann J."/>
            <person name="Amann R."/>
            <person name="Jetten M.S.M."/>
            <person name="Mascher T."/>
            <person name="Medema M.H."/>
            <person name="Devos D.P."/>
            <person name="Kaster A.-K."/>
            <person name="Ovreas L."/>
            <person name="Rohde M."/>
            <person name="Galperin M.Y."/>
            <person name="Jogler C."/>
        </authorList>
    </citation>
    <scope>NUCLEOTIDE SEQUENCE [LARGE SCALE GENOMIC DNA]</scope>
    <source>
        <strain evidence="1 2">Spa11</strain>
    </source>
</reference>
<accession>A0A518K2B4</accession>
<dbReference type="InterPro" id="IPR036439">
    <property type="entry name" value="Dockerin_dom_sf"/>
</dbReference>
<dbReference type="SUPFAM" id="SSF63446">
    <property type="entry name" value="Type I dockerin domain"/>
    <property type="match status" value="1"/>
</dbReference>
<gene>
    <name evidence="1" type="ORF">Spa11_00780</name>
</gene>
<dbReference type="InterPro" id="IPR018247">
    <property type="entry name" value="EF_Hand_1_Ca_BS"/>
</dbReference>
<sequence length="335" mass="35844">MVGYVRRYSIQRIFLASFSCLIGQIAMSNQTYVRKHRQRRQIQLIGFATAMLGLAVPMLDAATAAELGFTFTGLVAAYPLPGQSPFGLPVASVGTPVRGHFVYDTSLTPTYDLSNPNKAAFRSVVHGGFAIEIDGVAKIVASDYAIQVANNVTQPSSGAVTDLFGVSYSDALVPAPTIPLLMNGHSVTQGALSINFVAPPNLMDAPELPGLLSLEALLAAGESPFHFVTDTTKPFLFPKLVFAIDSIEFFDPRGDFNFDFVVDEHDLSLWTESYGSSNALSADGNRDGVIDAADYTVWRDRLASIAAVVPEPSAMVVALAAIPLLVAMRCDCSED</sequence>
<keyword evidence="2" id="KW-1185">Reference proteome</keyword>
<dbReference type="Proteomes" id="UP000316426">
    <property type="component" value="Chromosome"/>
</dbReference>